<evidence type="ECO:0000313" key="7">
    <source>
        <dbReference type="EMBL" id="KAJ8657270.1"/>
    </source>
</evidence>
<dbReference type="GO" id="GO:0008270">
    <property type="term" value="F:zinc ion binding"/>
    <property type="evidence" value="ECO:0007669"/>
    <property type="project" value="UniProtKB-KW"/>
</dbReference>
<keyword evidence="2" id="KW-0863">Zinc-finger</keyword>
<dbReference type="AlphaFoldDB" id="A0AAD7V2Y4"/>
<dbReference type="PANTHER" id="PTHR46347:SF1">
    <property type="entry name" value="RING_FYVE_PHD ZINC FINGER SUPERFAMILY PROTEIN"/>
    <property type="match status" value="1"/>
</dbReference>
<evidence type="ECO:0000256" key="2">
    <source>
        <dbReference type="ARBA" id="ARBA00022771"/>
    </source>
</evidence>
<dbReference type="SUPFAM" id="SSF57850">
    <property type="entry name" value="RING/U-box"/>
    <property type="match status" value="1"/>
</dbReference>
<dbReference type="SMART" id="SM00744">
    <property type="entry name" value="RINGv"/>
    <property type="match status" value="1"/>
</dbReference>
<evidence type="ECO:0000313" key="8">
    <source>
        <dbReference type="Proteomes" id="UP001234581"/>
    </source>
</evidence>
<evidence type="ECO:0000256" key="1">
    <source>
        <dbReference type="ARBA" id="ARBA00022723"/>
    </source>
</evidence>
<gene>
    <name evidence="7" type="ORF">O0I10_007086</name>
</gene>
<dbReference type="PROSITE" id="PS51292">
    <property type="entry name" value="ZF_RING_CH"/>
    <property type="match status" value="1"/>
</dbReference>
<dbReference type="Proteomes" id="UP001234581">
    <property type="component" value="Unassembled WGS sequence"/>
</dbReference>
<feature type="transmembrane region" description="Helical" evidence="5">
    <location>
        <begin position="233"/>
        <end position="258"/>
    </location>
</feature>
<keyword evidence="5" id="KW-0812">Transmembrane</keyword>
<organism evidence="7 8">
    <name type="scientific">Lichtheimia ornata</name>
    <dbReference type="NCBI Taxonomy" id="688661"/>
    <lineage>
        <taxon>Eukaryota</taxon>
        <taxon>Fungi</taxon>
        <taxon>Fungi incertae sedis</taxon>
        <taxon>Mucoromycota</taxon>
        <taxon>Mucoromycotina</taxon>
        <taxon>Mucoromycetes</taxon>
        <taxon>Mucorales</taxon>
        <taxon>Lichtheimiaceae</taxon>
        <taxon>Lichtheimia</taxon>
    </lineage>
</organism>
<sequence length="356" mass="39797">MTRHKNKDIQYQACETGAPLLSSPPPPPTPTQDNNNNDDDDNHHHHHSSNSAHQEPAMTTITINDPKTCRICGDDDQESDSSNIPGETSTTSDDHAAYKRHQVMNSKCRGAAHTTTAEDDNPLIRPCKCKGSMMYVHVNCLNRWRVMSPRKKSYLSCDLCGYRYNLHRPRYAAIVSHRYFIRTITFIIVLLLTVGLAYACKAIDVYALGHVPQPENDEWRQWHGPTILWMDRIYLAAGVIGISFLGFLYVLIVCITSASATATDDYTSFNARADDDMPFMCCGQANCWYGCDFYIADSHCHGDAALGGIIVFAIFMFITMILFGIMGAVGGVYTLTESIVKRIAGRVKERILEVDL</sequence>
<evidence type="ECO:0000256" key="5">
    <source>
        <dbReference type="SAM" id="Phobius"/>
    </source>
</evidence>
<dbReference type="Pfam" id="PF12906">
    <property type="entry name" value="RINGv"/>
    <property type="match status" value="1"/>
</dbReference>
<keyword evidence="5" id="KW-1133">Transmembrane helix</keyword>
<evidence type="ECO:0000256" key="3">
    <source>
        <dbReference type="ARBA" id="ARBA00022833"/>
    </source>
</evidence>
<feature type="region of interest" description="Disordered" evidence="4">
    <location>
        <begin position="72"/>
        <end position="95"/>
    </location>
</feature>
<evidence type="ECO:0000259" key="6">
    <source>
        <dbReference type="PROSITE" id="PS51292"/>
    </source>
</evidence>
<dbReference type="InterPro" id="IPR011016">
    <property type="entry name" value="Znf_RING-CH"/>
</dbReference>
<dbReference type="EMBL" id="JARTCD010000033">
    <property type="protein sequence ID" value="KAJ8657270.1"/>
    <property type="molecule type" value="Genomic_DNA"/>
</dbReference>
<evidence type="ECO:0000256" key="4">
    <source>
        <dbReference type="SAM" id="MobiDB-lite"/>
    </source>
</evidence>
<dbReference type="InterPro" id="IPR013083">
    <property type="entry name" value="Znf_RING/FYVE/PHD"/>
</dbReference>
<protein>
    <recommendedName>
        <fullName evidence="6">RING-CH-type domain-containing protein</fullName>
    </recommendedName>
</protein>
<feature type="transmembrane region" description="Helical" evidence="5">
    <location>
        <begin position="179"/>
        <end position="200"/>
    </location>
</feature>
<dbReference type="Gene3D" id="3.30.40.10">
    <property type="entry name" value="Zinc/RING finger domain, C3HC4 (zinc finger)"/>
    <property type="match status" value="1"/>
</dbReference>
<reference evidence="7 8" key="1">
    <citation type="submission" date="2023-03" db="EMBL/GenBank/DDBJ databases">
        <title>Genome sequence of Lichtheimia ornata CBS 291.66.</title>
        <authorList>
            <person name="Mohabir J.T."/>
            <person name="Shea T.P."/>
            <person name="Kurbessoian T."/>
            <person name="Berby B."/>
            <person name="Fontaine J."/>
            <person name="Livny J."/>
            <person name="Gnirke A."/>
            <person name="Stajich J.E."/>
            <person name="Cuomo C.A."/>
        </authorList>
    </citation>
    <scope>NUCLEOTIDE SEQUENCE [LARGE SCALE GENOMIC DNA]</scope>
    <source>
        <strain evidence="7">CBS 291.66</strain>
    </source>
</reference>
<dbReference type="GeneID" id="83214495"/>
<feature type="transmembrane region" description="Helical" evidence="5">
    <location>
        <begin position="309"/>
        <end position="336"/>
    </location>
</feature>
<feature type="domain" description="RING-CH-type" evidence="6">
    <location>
        <begin position="61"/>
        <end position="167"/>
    </location>
</feature>
<proteinExistence type="predicted"/>
<feature type="region of interest" description="Disordered" evidence="4">
    <location>
        <begin position="1"/>
        <end position="58"/>
    </location>
</feature>
<name>A0AAD7V2Y4_9FUNG</name>
<keyword evidence="3" id="KW-0862">Zinc</keyword>
<keyword evidence="8" id="KW-1185">Reference proteome</keyword>
<keyword evidence="1" id="KW-0479">Metal-binding</keyword>
<dbReference type="PANTHER" id="PTHR46347">
    <property type="entry name" value="RING/FYVE/PHD ZINC FINGER SUPERFAMILY PROTEIN"/>
    <property type="match status" value="1"/>
</dbReference>
<dbReference type="RefSeq" id="XP_058342183.1">
    <property type="nucleotide sequence ID" value="XM_058487106.1"/>
</dbReference>
<dbReference type="CDD" id="cd16495">
    <property type="entry name" value="RING_CH-C4HC3_MARCH"/>
    <property type="match status" value="1"/>
</dbReference>
<keyword evidence="5" id="KW-0472">Membrane</keyword>
<comment type="caution">
    <text evidence="7">The sequence shown here is derived from an EMBL/GenBank/DDBJ whole genome shotgun (WGS) entry which is preliminary data.</text>
</comment>
<accession>A0AAD7V2Y4</accession>
<feature type="compositionally biased region" description="Polar residues" evidence="4">
    <location>
        <begin position="80"/>
        <end position="91"/>
    </location>
</feature>